<dbReference type="PROSITE" id="PS00409">
    <property type="entry name" value="PROKAR_NTER_METHYL"/>
    <property type="match status" value="1"/>
</dbReference>
<evidence type="ECO:0000313" key="2">
    <source>
        <dbReference type="EMBL" id="PKK91505.1"/>
    </source>
</evidence>
<name>A0A2N1PT30_9BACT</name>
<dbReference type="Proteomes" id="UP000233256">
    <property type="component" value="Unassembled WGS sequence"/>
</dbReference>
<gene>
    <name evidence="2" type="ORF">CVV64_07045</name>
</gene>
<sequence>MRARFTLLRGSAKFRGSAGFTLLETMIVGAITSLMFVGAYYIYSQGIGTIGSQQSKADIIHDVRRCLIHFEKDFRSARILTGTTSETLVELSDNKIIFTKYLEGVDDIGRYKTITYEFASYSEGWGLYRREVDSQNPTETSFKSLMVLSTVKKPGGARVDVGLFPEAPISGETFKSGFIGRTVGYNPFLSAQQNPSTTDRTGTRSLELNLVVRDSNGVTMNFRTHVYPRAVAIF</sequence>
<organism evidence="2 3">
    <name type="scientific">Candidatus Wallbacteria bacterium HGW-Wallbacteria-1</name>
    <dbReference type="NCBI Taxonomy" id="2013854"/>
    <lineage>
        <taxon>Bacteria</taxon>
        <taxon>Candidatus Walliibacteriota</taxon>
    </lineage>
</organism>
<evidence type="ECO:0008006" key="4">
    <source>
        <dbReference type="Google" id="ProtNLM"/>
    </source>
</evidence>
<dbReference type="AlphaFoldDB" id="A0A2N1PT30"/>
<evidence type="ECO:0000256" key="1">
    <source>
        <dbReference type="SAM" id="Phobius"/>
    </source>
</evidence>
<dbReference type="EMBL" id="PGXC01000003">
    <property type="protein sequence ID" value="PKK91505.1"/>
    <property type="molecule type" value="Genomic_DNA"/>
</dbReference>
<protein>
    <recommendedName>
        <fullName evidence="4">Prepilin-type N-terminal cleavage/methylation domain-containing protein</fullName>
    </recommendedName>
</protein>
<feature type="transmembrane region" description="Helical" evidence="1">
    <location>
        <begin position="21"/>
        <end position="43"/>
    </location>
</feature>
<comment type="caution">
    <text evidence="2">The sequence shown here is derived from an EMBL/GenBank/DDBJ whole genome shotgun (WGS) entry which is preliminary data.</text>
</comment>
<keyword evidence="1" id="KW-0472">Membrane</keyword>
<dbReference type="InterPro" id="IPR012902">
    <property type="entry name" value="N_methyl_site"/>
</dbReference>
<accession>A0A2N1PT30</accession>
<reference evidence="2 3" key="1">
    <citation type="journal article" date="2017" name="ISME J.">
        <title>Potential for microbial H2 and metal transformations associated with novel bacteria and archaea in deep terrestrial subsurface sediments.</title>
        <authorList>
            <person name="Hernsdorf A.W."/>
            <person name="Amano Y."/>
            <person name="Miyakawa K."/>
            <person name="Ise K."/>
            <person name="Suzuki Y."/>
            <person name="Anantharaman K."/>
            <person name="Probst A."/>
            <person name="Burstein D."/>
            <person name="Thomas B.C."/>
            <person name="Banfield J.F."/>
        </authorList>
    </citation>
    <scope>NUCLEOTIDE SEQUENCE [LARGE SCALE GENOMIC DNA]</scope>
    <source>
        <strain evidence="2">HGW-Wallbacteria-1</strain>
    </source>
</reference>
<keyword evidence="1" id="KW-1133">Transmembrane helix</keyword>
<keyword evidence="1" id="KW-0812">Transmembrane</keyword>
<proteinExistence type="predicted"/>
<evidence type="ECO:0000313" key="3">
    <source>
        <dbReference type="Proteomes" id="UP000233256"/>
    </source>
</evidence>